<dbReference type="Gene3D" id="3.90.180.10">
    <property type="entry name" value="Medium-chain alcohol dehydrogenases, catalytic domain"/>
    <property type="match status" value="1"/>
</dbReference>
<dbReference type="AlphaFoldDB" id="A0A250VM57"/>
<comment type="caution">
    <text evidence="1">The sequence shown here is derived from an EMBL/GenBank/DDBJ whole genome shotgun (WGS) entry which is preliminary data.</text>
</comment>
<dbReference type="EMBL" id="BDQI01000018">
    <property type="protein sequence ID" value="GAX55255.1"/>
    <property type="molecule type" value="Genomic_DNA"/>
</dbReference>
<accession>A0A250VM57</accession>
<evidence type="ECO:0000313" key="2">
    <source>
        <dbReference type="Proteomes" id="UP000217446"/>
    </source>
</evidence>
<protein>
    <recommendedName>
        <fullName evidence="3">Oxidoreductase</fullName>
    </recommendedName>
</protein>
<dbReference type="RefSeq" id="WP_235613735.1">
    <property type="nucleotide sequence ID" value="NZ_BDQI01000018.1"/>
</dbReference>
<reference evidence="2" key="1">
    <citation type="submission" date="2017-05" db="EMBL/GenBank/DDBJ databases">
        <title>Streptomyces olivochromogenes NBRC 3561 whole genome shotgun sequence.</title>
        <authorList>
            <person name="Dohra H."/>
            <person name="Kodani S."/>
        </authorList>
    </citation>
    <scope>NUCLEOTIDE SEQUENCE [LARGE SCALE GENOMIC DNA]</scope>
    <source>
        <strain evidence="2">NBRC 3561</strain>
    </source>
</reference>
<sequence length="53" mass="5570">MNRRVVYTRGGSPAGVLTVIGEPEPTPGPGQVLIRTTAFPVHPGDLQAVEAYP</sequence>
<keyword evidence="2" id="KW-1185">Reference proteome</keyword>
<name>A0A250VM57_STROL</name>
<evidence type="ECO:0008006" key="3">
    <source>
        <dbReference type="Google" id="ProtNLM"/>
    </source>
</evidence>
<gene>
    <name evidence="1" type="ORF">SO3561_06810</name>
</gene>
<dbReference type="InterPro" id="IPR011032">
    <property type="entry name" value="GroES-like_sf"/>
</dbReference>
<dbReference type="Proteomes" id="UP000217446">
    <property type="component" value="Unassembled WGS sequence"/>
</dbReference>
<proteinExistence type="predicted"/>
<organism evidence="1 2">
    <name type="scientific">Streptomyces olivochromogenes</name>
    <dbReference type="NCBI Taxonomy" id="1963"/>
    <lineage>
        <taxon>Bacteria</taxon>
        <taxon>Bacillati</taxon>
        <taxon>Actinomycetota</taxon>
        <taxon>Actinomycetes</taxon>
        <taxon>Kitasatosporales</taxon>
        <taxon>Streptomycetaceae</taxon>
        <taxon>Streptomyces</taxon>
    </lineage>
</organism>
<dbReference type="SUPFAM" id="SSF50129">
    <property type="entry name" value="GroES-like"/>
    <property type="match status" value="1"/>
</dbReference>
<evidence type="ECO:0000313" key="1">
    <source>
        <dbReference type="EMBL" id="GAX55255.1"/>
    </source>
</evidence>